<dbReference type="InterPro" id="IPR034466">
    <property type="entry name" value="Methyltransferase_Class_B"/>
</dbReference>
<keyword evidence="5" id="KW-0479">Metal-binding</keyword>
<reference evidence="10" key="1">
    <citation type="submission" date="2020-06" db="EMBL/GenBank/DDBJ databases">
        <title>Unique genomic features of the anaerobic methanotrophic archaea.</title>
        <authorList>
            <person name="Chadwick G.L."/>
            <person name="Skennerton C.T."/>
            <person name="Laso-Perez R."/>
            <person name="Leu A.O."/>
            <person name="Speth D.R."/>
            <person name="Yu H."/>
            <person name="Morgan-Lang C."/>
            <person name="Hatzenpichler R."/>
            <person name="Goudeau D."/>
            <person name="Malmstrom R."/>
            <person name="Brazelton W.J."/>
            <person name="Woyke T."/>
            <person name="Hallam S.J."/>
            <person name="Tyson G.W."/>
            <person name="Wegener G."/>
            <person name="Boetius A."/>
            <person name="Orphan V."/>
        </authorList>
    </citation>
    <scope>NUCLEOTIDE SEQUENCE</scope>
</reference>
<evidence type="ECO:0000313" key="10">
    <source>
        <dbReference type="EMBL" id="QNO56694.1"/>
    </source>
</evidence>
<dbReference type="PROSITE" id="PS51918">
    <property type="entry name" value="RADICAL_SAM"/>
    <property type="match status" value="1"/>
</dbReference>
<dbReference type="InterPro" id="IPR007197">
    <property type="entry name" value="rSAM"/>
</dbReference>
<dbReference type="PANTHER" id="PTHR43409">
    <property type="entry name" value="ANAEROBIC MAGNESIUM-PROTOPORPHYRIN IX MONOMETHYL ESTER CYCLASE-RELATED"/>
    <property type="match status" value="1"/>
</dbReference>
<keyword evidence="6" id="KW-0408">Iron</keyword>
<protein>
    <submittedName>
        <fullName evidence="10">Uncharacterized protein</fullName>
    </submittedName>
</protein>
<dbReference type="Pfam" id="PF04055">
    <property type="entry name" value="Radical_SAM"/>
    <property type="match status" value="1"/>
</dbReference>
<dbReference type="InterPro" id="IPR051198">
    <property type="entry name" value="BchE-like"/>
</dbReference>
<dbReference type="GO" id="GO:0031419">
    <property type="term" value="F:cobalamin binding"/>
    <property type="evidence" value="ECO:0007669"/>
    <property type="project" value="InterPro"/>
</dbReference>
<dbReference type="CDD" id="cd01335">
    <property type="entry name" value="Radical_SAM"/>
    <property type="match status" value="1"/>
</dbReference>
<evidence type="ECO:0000256" key="5">
    <source>
        <dbReference type="ARBA" id="ARBA00022723"/>
    </source>
</evidence>
<keyword evidence="7" id="KW-0411">Iron-sulfur</keyword>
<dbReference type="InterPro" id="IPR006638">
    <property type="entry name" value="Elp3/MiaA/NifB-like_rSAM"/>
</dbReference>
<organism evidence="10">
    <name type="scientific">Candidatus Methanophaga sp. ANME-1 ERB7</name>
    <dbReference type="NCBI Taxonomy" id="2759913"/>
    <lineage>
        <taxon>Archaea</taxon>
        <taxon>Methanobacteriati</taxon>
        <taxon>Methanobacteriota</taxon>
        <taxon>Stenosarchaea group</taxon>
        <taxon>Methanomicrobia</taxon>
        <taxon>Candidatus Methanophagales</taxon>
        <taxon>Candidatus Methanophagaceae</taxon>
        <taxon>Candidatus Methanophaga</taxon>
    </lineage>
</organism>
<gene>
    <name evidence="10" type="ORF">JBENMAEK_00013</name>
</gene>
<evidence type="ECO:0000259" key="9">
    <source>
        <dbReference type="PROSITE" id="PS51918"/>
    </source>
</evidence>
<dbReference type="SMART" id="SM00729">
    <property type="entry name" value="Elp3"/>
    <property type="match status" value="1"/>
</dbReference>
<name>A0A7G9Z8W0_9EURY</name>
<dbReference type="AlphaFoldDB" id="A0A7G9Z8W0"/>
<dbReference type="Gene3D" id="3.40.50.280">
    <property type="entry name" value="Cobalamin-binding domain"/>
    <property type="match status" value="1"/>
</dbReference>
<dbReference type="PANTHER" id="PTHR43409:SF7">
    <property type="entry name" value="BLL1977 PROTEIN"/>
    <property type="match status" value="1"/>
</dbReference>
<feature type="domain" description="B12-binding" evidence="8">
    <location>
        <begin position="5"/>
        <end position="140"/>
    </location>
</feature>
<evidence type="ECO:0000256" key="7">
    <source>
        <dbReference type="ARBA" id="ARBA00023014"/>
    </source>
</evidence>
<evidence type="ECO:0000256" key="2">
    <source>
        <dbReference type="ARBA" id="ARBA00022603"/>
    </source>
</evidence>
<evidence type="ECO:0000259" key="8">
    <source>
        <dbReference type="PROSITE" id="PS51332"/>
    </source>
</evidence>
<dbReference type="InterPro" id="IPR058240">
    <property type="entry name" value="rSAM_sf"/>
</dbReference>
<evidence type="ECO:0000256" key="6">
    <source>
        <dbReference type="ARBA" id="ARBA00023004"/>
    </source>
</evidence>
<dbReference type="EMBL" id="MT631665">
    <property type="protein sequence ID" value="QNO56694.1"/>
    <property type="molecule type" value="Genomic_DNA"/>
</dbReference>
<dbReference type="GO" id="GO:0003824">
    <property type="term" value="F:catalytic activity"/>
    <property type="evidence" value="ECO:0007669"/>
    <property type="project" value="InterPro"/>
</dbReference>
<keyword evidence="3" id="KW-0808">Transferase</keyword>
<accession>A0A7G9Z8W0</accession>
<feature type="domain" description="Radical SAM core" evidence="9">
    <location>
        <begin position="182"/>
        <end position="411"/>
    </location>
</feature>
<dbReference type="SUPFAM" id="SSF102114">
    <property type="entry name" value="Radical SAM enzymes"/>
    <property type="match status" value="1"/>
</dbReference>
<sequence length="622" mass="71356">MRYKFLRVLLVKPKGRKGLGFAADVIPIGLEYIAASIEKEADYVHIIDMEFEKHSFQHFLDFFHPDLVAITMSATDHNEGLRLAKIAKDRGITTVLGGYHPTAIPDELLSHPQVDIIVRGEGELMMKELLQKGSPNGILGISFKKDGKIIHNPDRPLIENLDSLPFPARHLRRYKYRDYMNNNGKELEVITMSRGCWGRCSFCCEPYMSKSRMRFRSPENIMKELFEIVSFHKGKPLQIFATDPHFIGDPKRIDDLCDLLQKHKLDITFSVMTRVDSIVKHPELVKRMCDSGILSYESGFESPNQEDLNNVKKGITLDMQRNAVKILRDNGAEVSGTFVIGLPGHDEEEIKQFPIYAKKIGLMNCAFGIVTPFPKTGFYEKLENNSLIFERDWTKYDEMHSVFTLNPLTPERLEELETYCTTRFWILNTLLDRAKVLQKRTGKKTSLKDFIYDMIAKVKFARNAGYDMINGEIEDYVKVVLDAIIDAEMEENGRKISMHDVIEMSRFLKILGPQVIQITLKCDNQIVSYVIKTTNKKVEFIKTISEKQNNATIDINIDLDEVINSFNSYSPRNRLNYISLLKQAQNVEGILNVLRLCSALTMDLSCSFLKDKFTVIKNGVYQ</sequence>
<dbReference type="GO" id="GO:0046872">
    <property type="term" value="F:metal ion binding"/>
    <property type="evidence" value="ECO:0007669"/>
    <property type="project" value="UniProtKB-KW"/>
</dbReference>
<proteinExistence type="predicted"/>
<comment type="cofactor">
    <cofactor evidence="1">
        <name>[4Fe-4S] cluster</name>
        <dbReference type="ChEBI" id="CHEBI:49883"/>
    </cofactor>
</comment>
<dbReference type="SFLD" id="SFLDG01082">
    <property type="entry name" value="B12-binding_domain_containing"/>
    <property type="match status" value="1"/>
</dbReference>
<evidence type="ECO:0000256" key="4">
    <source>
        <dbReference type="ARBA" id="ARBA00022691"/>
    </source>
</evidence>
<dbReference type="InterPro" id="IPR023404">
    <property type="entry name" value="rSAM_horseshoe"/>
</dbReference>
<dbReference type="CDD" id="cd02068">
    <property type="entry name" value="radical_SAM_B12_BD"/>
    <property type="match status" value="1"/>
</dbReference>
<dbReference type="GO" id="GO:0051539">
    <property type="term" value="F:4 iron, 4 sulfur cluster binding"/>
    <property type="evidence" value="ECO:0007669"/>
    <property type="project" value="UniProtKB-KW"/>
</dbReference>
<dbReference type="Pfam" id="PF02310">
    <property type="entry name" value="B12-binding"/>
    <property type="match status" value="1"/>
</dbReference>
<dbReference type="SFLD" id="SFLDS00029">
    <property type="entry name" value="Radical_SAM"/>
    <property type="match status" value="1"/>
</dbReference>
<keyword evidence="2" id="KW-0489">Methyltransferase</keyword>
<dbReference type="Gene3D" id="3.80.30.20">
    <property type="entry name" value="tm_1862 like domain"/>
    <property type="match status" value="1"/>
</dbReference>
<evidence type="ECO:0000256" key="3">
    <source>
        <dbReference type="ARBA" id="ARBA00022679"/>
    </source>
</evidence>
<dbReference type="SFLD" id="SFLDG01123">
    <property type="entry name" value="methyltransferase_(Class_B)"/>
    <property type="match status" value="1"/>
</dbReference>
<keyword evidence="4" id="KW-0949">S-adenosyl-L-methionine</keyword>
<dbReference type="PROSITE" id="PS51332">
    <property type="entry name" value="B12_BINDING"/>
    <property type="match status" value="1"/>
</dbReference>
<evidence type="ECO:0000256" key="1">
    <source>
        <dbReference type="ARBA" id="ARBA00001966"/>
    </source>
</evidence>
<dbReference type="InterPro" id="IPR006158">
    <property type="entry name" value="Cobalamin-bd"/>
</dbReference>